<gene>
    <name evidence="2" type="ORF">E4L96_13120</name>
</gene>
<dbReference type="Proteomes" id="UP000298438">
    <property type="component" value="Unassembled WGS sequence"/>
</dbReference>
<comment type="caution">
    <text evidence="2">The sequence shown here is derived from an EMBL/GenBank/DDBJ whole genome shotgun (WGS) entry which is preliminary data.</text>
</comment>
<dbReference type="AlphaFoldDB" id="A0A4Y9SCP5"/>
<dbReference type="EMBL" id="SPVF01000161">
    <property type="protein sequence ID" value="TFW18484.1"/>
    <property type="molecule type" value="Genomic_DNA"/>
</dbReference>
<organism evidence="2 3">
    <name type="scientific">Zemynaea arenosa</name>
    <dbReference type="NCBI Taxonomy" id="2561931"/>
    <lineage>
        <taxon>Bacteria</taxon>
        <taxon>Pseudomonadati</taxon>
        <taxon>Pseudomonadota</taxon>
        <taxon>Betaproteobacteria</taxon>
        <taxon>Burkholderiales</taxon>
        <taxon>Oxalobacteraceae</taxon>
        <taxon>Telluria group</taxon>
        <taxon>Zemynaea</taxon>
    </lineage>
</organism>
<evidence type="ECO:0000313" key="3">
    <source>
        <dbReference type="Proteomes" id="UP000298438"/>
    </source>
</evidence>
<dbReference type="OrthoDB" id="1434485at2"/>
<sequence length="199" mass="22225">MIFASEADEAVIFARGPSAWFQLVRWDTRHDSFEPGAWIRGTIYPERCDLSPDGRLLLYFVYQGRRGWTSYTSAWTGVSRSPWLTALALWPWRSTWGGGGRFEGHRKVVLASSVPCAAHPDHPPAGLTVAFGSRPRQVMDGPVPGAPWSGVDQRGRVVFAHDGLLIWRRKPNDHVVLADFNGDRPDPQPAPEWATRPLA</sequence>
<name>A0A4Y9SCP5_9BURK</name>
<keyword evidence="3" id="KW-1185">Reference proteome</keyword>
<feature type="region of interest" description="Disordered" evidence="1">
    <location>
        <begin position="180"/>
        <end position="199"/>
    </location>
</feature>
<reference evidence="2 3" key="1">
    <citation type="submission" date="2019-03" db="EMBL/GenBank/DDBJ databases">
        <title>Draft Genome Sequence of Massilia arenosa sp. nov., a Novel Massilia Species Isolated from a Sandy-loam Maize Soil.</title>
        <authorList>
            <person name="Raths R."/>
            <person name="Peta V."/>
            <person name="Bucking H."/>
        </authorList>
    </citation>
    <scope>NUCLEOTIDE SEQUENCE [LARGE SCALE GENOMIC DNA]</scope>
    <source>
        <strain evidence="2 3">MC02</strain>
    </source>
</reference>
<proteinExistence type="predicted"/>
<accession>A0A4Y9SCP5</accession>
<evidence type="ECO:0000313" key="2">
    <source>
        <dbReference type="EMBL" id="TFW18484.1"/>
    </source>
</evidence>
<protein>
    <submittedName>
        <fullName evidence="2">Uncharacterized protein</fullName>
    </submittedName>
</protein>
<evidence type="ECO:0000256" key="1">
    <source>
        <dbReference type="SAM" id="MobiDB-lite"/>
    </source>
</evidence>